<evidence type="ECO:0000256" key="1">
    <source>
        <dbReference type="ARBA" id="ARBA00023015"/>
    </source>
</evidence>
<reference evidence="7" key="1">
    <citation type="journal article" date="2019" name="Int. J. Syst. Evol. Microbiol.">
        <title>The Global Catalogue of Microorganisms (GCM) 10K type strain sequencing project: providing services to taxonomists for standard genome sequencing and annotation.</title>
        <authorList>
            <consortium name="The Broad Institute Genomics Platform"/>
            <consortium name="The Broad Institute Genome Sequencing Center for Infectious Disease"/>
            <person name="Wu L."/>
            <person name="Ma J."/>
        </authorList>
    </citation>
    <scope>NUCLEOTIDE SEQUENCE [LARGE SCALE GENOMIC DNA]</scope>
    <source>
        <strain evidence="7">CGMCC 4.7289</strain>
    </source>
</reference>
<dbReference type="InterPro" id="IPR001647">
    <property type="entry name" value="HTH_TetR"/>
</dbReference>
<feature type="domain" description="HTH tetR-type" evidence="5">
    <location>
        <begin position="12"/>
        <end position="72"/>
    </location>
</feature>
<protein>
    <submittedName>
        <fullName evidence="6">TetR/AcrR family transcriptional regulator</fullName>
    </submittedName>
</protein>
<keyword evidence="7" id="KW-1185">Reference proteome</keyword>
<keyword evidence="2 4" id="KW-0238">DNA-binding</keyword>
<dbReference type="PRINTS" id="PR00455">
    <property type="entry name" value="HTHTETR"/>
</dbReference>
<evidence type="ECO:0000259" key="5">
    <source>
        <dbReference type="PROSITE" id="PS50977"/>
    </source>
</evidence>
<dbReference type="PROSITE" id="PS50977">
    <property type="entry name" value="HTH_TETR_2"/>
    <property type="match status" value="1"/>
</dbReference>
<keyword evidence="1" id="KW-0805">Transcription regulation</keyword>
<sequence length="201" mass="21988">MGELGLRERKKKETSARLWRAALDLFAERGFDAVSTAEIAAAADVSKMTLFNYFPTKEDLILMPVEDHIDEPARVVRARPDGQSPVEALRTQFLGALAARDPATGLSDSEPVMLMQRLARSTPSLLARALHYELTRANTLADALAEPGPTTPFDHVRARQIMGVISALVEHNVARVLAGDKPDAVYPEAVTLAERGFDLLE</sequence>
<comment type="caution">
    <text evidence="6">The sequence shown here is derived from an EMBL/GenBank/DDBJ whole genome shotgun (WGS) entry which is preliminary data.</text>
</comment>
<dbReference type="SUPFAM" id="SSF46689">
    <property type="entry name" value="Homeodomain-like"/>
    <property type="match status" value="1"/>
</dbReference>
<proteinExistence type="predicted"/>
<evidence type="ECO:0000256" key="3">
    <source>
        <dbReference type="ARBA" id="ARBA00023163"/>
    </source>
</evidence>
<dbReference type="PANTHER" id="PTHR30055:SF234">
    <property type="entry name" value="HTH-TYPE TRANSCRIPTIONAL REGULATOR BETI"/>
    <property type="match status" value="1"/>
</dbReference>
<organism evidence="6 7">
    <name type="scientific">Hamadaea flava</name>
    <dbReference type="NCBI Taxonomy" id="1742688"/>
    <lineage>
        <taxon>Bacteria</taxon>
        <taxon>Bacillati</taxon>
        <taxon>Actinomycetota</taxon>
        <taxon>Actinomycetes</taxon>
        <taxon>Micromonosporales</taxon>
        <taxon>Micromonosporaceae</taxon>
        <taxon>Hamadaea</taxon>
    </lineage>
</organism>
<evidence type="ECO:0000313" key="7">
    <source>
        <dbReference type="Proteomes" id="UP001595816"/>
    </source>
</evidence>
<dbReference type="InterPro" id="IPR050109">
    <property type="entry name" value="HTH-type_TetR-like_transc_reg"/>
</dbReference>
<keyword evidence="3" id="KW-0804">Transcription</keyword>
<evidence type="ECO:0000256" key="2">
    <source>
        <dbReference type="ARBA" id="ARBA00023125"/>
    </source>
</evidence>
<dbReference type="Proteomes" id="UP001595816">
    <property type="component" value="Unassembled WGS sequence"/>
</dbReference>
<dbReference type="InterPro" id="IPR009057">
    <property type="entry name" value="Homeodomain-like_sf"/>
</dbReference>
<evidence type="ECO:0000256" key="4">
    <source>
        <dbReference type="PROSITE-ProRule" id="PRU00335"/>
    </source>
</evidence>
<dbReference type="Gene3D" id="1.10.357.10">
    <property type="entry name" value="Tetracycline Repressor, domain 2"/>
    <property type="match status" value="1"/>
</dbReference>
<evidence type="ECO:0000313" key="6">
    <source>
        <dbReference type="EMBL" id="MFC4136691.1"/>
    </source>
</evidence>
<dbReference type="Pfam" id="PF00440">
    <property type="entry name" value="TetR_N"/>
    <property type="match status" value="1"/>
</dbReference>
<dbReference type="EMBL" id="JBHSAY010000033">
    <property type="protein sequence ID" value="MFC4136691.1"/>
    <property type="molecule type" value="Genomic_DNA"/>
</dbReference>
<gene>
    <name evidence="6" type="ORF">ACFOZ4_39310</name>
</gene>
<feature type="DNA-binding region" description="H-T-H motif" evidence="4">
    <location>
        <begin position="35"/>
        <end position="54"/>
    </location>
</feature>
<dbReference type="RefSeq" id="WP_253760509.1">
    <property type="nucleotide sequence ID" value="NZ_JAMZDZ010000001.1"/>
</dbReference>
<name>A0ABV8M048_9ACTN</name>
<dbReference type="PANTHER" id="PTHR30055">
    <property type="entry name" value="HTH-TYPE TRANSCRIPTIONAL REGULATOR RUTR"/>
    <property type="match status" value="1"/>
</dbReference>
<accession>A0ABV8M048</accession>